<evidence type="ECO:0000256" key="1">
    <source>
        <dbReference type="SAM" id="Phobius"/>
    </source>
</evidence>
<keyword evidence="1" id="KW-0472">Membrane</keyword>
<dbReference type="Pfam" id="PF19590">
    <property type="entry name" value="TrbL_3"/>
    <property type="match status" value="1"/>
</dbReference>
<reference evidence="3" key="1">
    <citation type="submission" date="2016-06" db="EMBL/GenBank/DDBJ databases">
        <authorList>
            <person name="Varghese N."/>
            <person name="Submissions Spin"/>
        </authorList>
    </citation>
    <scope>NUCLEOTIDE SEQUENCE [LARGE SCALE GENOMIC DNA]</scope>
    <source>
        <strain evidence="3">DSM 43817</strain>
    </source>
</reference>
<protein>
    <recommendedName>
        <fullName evidence="4">TrbL/VirB6 plasmid conjugal transfer protein</fullName>
    </recommendedName>
</protein>
<dbReference type="STRING" id="145854.GA0074692_0883"/>
<proteinExistence type="predicted"/>
<feature type="transmembrane region" description="Helical" evidence="1">
    <location>
        <begin position="12"/>
        <end position="34"/>
    </location>
</feature>
<evidence type="ECO:0000313" key="3">
    <source>
        <dbReference type="Proteomes" id="UP000198959"/>
    </source>
</evidence>
<evidence type="ECO:0000313" key="2">
    <source>
        <dbReference type="EMBL" id="SCL20497.1"/>
    </source>
</evidence>
<feature type="transmembrane region" description="Helical" evidence="1">
    <location>
        <begin position="204"/>
        <end position="226"/>
    </location>
</feature>
<accession>A0A1C6RTW7</accession>
<evidence type="ECO:0008006" key="4">
    <source>
        <dbReference type="Google" id="ProtNLM"/>
    </source>
</evidence>
<keyword evidence="1" id="KW-1133">Transmembrane helix</keyword>
<keyword evidence="3" id="KW-1185">Reference proteome</keyword>
<feature type="transmembrane region" description="Helical" evidence="1">
    <location>
        <begin position="54"/>
        <end position="74"/>
    </location>
</feature>
<dbReference type="EMBL" id="FMHW01000002">
    <property type="protein sequence ID" value="SCL20497.1"/>
    <property type="molecule type" value="Genomic_DNA"/>
</dbReference>
<dbReference type="AlphaFoldDB" id="A0A1C6RTW7"/>
<feature type="transmembrane region" description="Helical" evidence="1">
    <location>
        <begin position="172"/>
        <end position="192"/>
    </location>
</feature>
<organism evidence="2 3">
    <name type="scientific">Micromonospora pallida</name>
    <dbReference type="NCBI Taxonomy" id="145854"/>
    <lineage>
        <taxon>Bacteria</taxon>
        <taxon>Bacillati</taxon>
        <taxon>Actinomycetota</taxon>
        <taxon>Actinomycetes</taxon>
        <taxon>Micromonosporales</taxon>
        <taxon>Micromonosporaceae</taxon>
        <taxon>Micromonospora</taxon>
    </lineage>
</organism>
<gene>
    <name evidence="2" type="ORF">GA0074692_0883</name>
</gene>
<dbReference type="Proteomes" id="UP000198959">
    <property type="component" value="Unassembled WGS sequence"/>
</dbReference>
<feature type="transmembrane region" description="Helical" evidence="1">
    <location>
        <begin position="145"/>
        <end position="166"/>
    </location>
</feature>
<feature type="transmembrane region" description="Helical" evidence="1">
    <location>
        <begin position="246"/>
        <end position="265"/>
    </location>
</feature>
<name>A0A1C6RTW7_9ACTN</name>
<dbReference type="InterPro" id="IPR045782">
    <property type="entry name" value="TrbL_3"/>
</dbReference>
<sequence>MNWMGGILDQVLEWLIEAVLACLNAVFGLITDVLLTTPQVTALPQVQALTGRSIWIVDTAFVLVFVAAGVMIMVSGGDERSRYTVKDLAPRLVVGFVAAHFSQLFCGELITLANALTGAISEGNYNGDSAFGAVRNHIEIGRDPTAPLLFLILVLAITVLIVMTAFQLIGRFVALLVMTAIAPLPLACHAVPALEGVARMWWRAYGGCLLIPTAQAFTLTAGQWMLLDSAHLLPVLGLPVEPGGVLNLFIVIVLLWTTVKIPSLVGRWVGQGGRAGSNALGAVVRVVVVQQLTRSVPGLNTLRRVMK</sequence>
<keyword evidence="1" id="KW-0812">Transmembrane</keyword>